<sequence length="307" mass="34327">MSDLRMPVIHVVRRIRRDPRAVRVLITGGWGTTARRLANLLHSEGNTSLILTSRSGRVPAPFEHQCVTFDWFEESTYGGVFGNAYGGVDRVYLVAPPTIEVMTAMKPFIDFCVRRGVARFVFLSGSLFDVTTGLYGQVHKYIASLGVDYCVLRPTWFMENLSEHEQLLAIRLENRVYSGSGNGRLAWVSAADIAAVAAKALMNPKSFNTDILILGPELLTYKQVAERLSATLGRKIVHISFPRAKFVEHLMKTGYSRDIAEMFADLDVQISQGADERTSDAVKNITGRRPKKLEVFINENKSVWLVS</sequence>
<dbReference type="UniPathway" id="UPA00327"/>
<protein>
    <submittedName>
        <fullName evidence="6">NAD(P)-binding protein</fullName>
    </submittedName>
</protein>
<proteinExistence type="inferred from homology"/>
<dbReference type="InterPro" id="IPR036291">
    <property type="entry name" value="NAD(P)-bd_dom_sf"/>
</dbReference>
<feature type="domain" description="NmrA-like" evidence="5">
    <location>
        <begin position="107"/>
        <end position="267"/>
    </location>
</feature>
<keyword evidence="4" id="KW-0560">Oxidoreductase</keyword>
<dbReference type="EMBL" id="KV417582">
    <property type="protein sequence ID" value="KZP17481.1"/>
    <property type="molecule type" value="Genomic_DNA"/>
</dbReference>
<evidence type="ECO:0000259" key="5">
    <source>
        <dbReference type="Pfam" id="PF05368"/>
    </source>
</evidence>
<reference evidence="6 7" key="1">
    <citation type="journal article" date="2016" name="Mol. Biol. Evol.">
        <title>Comparative Genomics of Early-Diverging Mushroom-Forming Fungi Provides Insights into the Origins of Lignocellulose Decay Capabilities.</title>
        <authorList>
            <person name="Nagy L.G."/>
            <person name="Riley R."/>
            <person name="Tritt A."/>
            <person name="Adam C."/>
            <person name="Daum C."/>
            <person name="Floudas D."/>
            <person name="Sun H."/>
            <person name="Yadav J.S."/>
            <person name="Pangilinan J."/>
            <person name="Larsson K.H."/>
            <person name="Matsuura K."/>
            <person name="Barry K."/>
            <person name="Labutti K."/>
            <person name="Kuo R."/>
            <person name="Ohm R.A."/>
            <person name="Bhattacharya S.S."/>
            <person name="Shirouzu T."/>
            <person name="Yoshinaga Y."/>
            <person name="Martin F.M."/>
            <person name="Grigoriev I.V."/>
            <person name="Hibbett D.S."/>
        </authorList>
    </citation>
    <scope>NUCLEOTIDE SEQUENCE [LARGE SCALE GENOMIC DNA]</scope>
    <source>
        <strain evidence="6 7">CBS 109695</strain>
    </source>
</reference>
<gene>
    <name evidence="6" type="ORF">FIBSPDRAFT_1046806</name>
</gene>
<evidence type="ECO:0000256" key="4">
    <source>
        <dbReference type="ARBA" id="ARBA00023002"/>
    </source>
</evidence>
<evidence type="ECO:0000256" key="2">
    <source>
        <dbReference type="ARBA" id="ARBA00005372"/>
    </source>
</evidence>
<comment type="similarity">
    <text evidence="2">Belongs to the fgaFS/easG family.</text>
</comment>
<dbReference type="AlphaFoldDB" id="A0A166G539"/>
<keyword evidence="7" id="KW-1185">Reference proteome</keyword>
<dbReference type="SUPFAM" id="SSF51735">
    <property type="entry name" value="NAD(P)-binding Rossmann-fold domains"/>
    <property type="match status" value="1"/>
</dbReference>
<dbReference type="PANTHER" id="PTHR43162">
    <property type="match status" value="1"/>
</dbReference>
<evidence type="ECO:0000313" key="7">
    <source>
        <dbReference type="Proteomes" id="UP000076532"/>
    </source>
</evidence>
<dbReference type="InterPro" id="IPR019901">
    <property type="entry name" value="Ergot_alkaloid_biosynthesis"/>
</dbReference>
<dbReference type="OrthoDB" id="419598at2759"/>
<dbReference type="GO" id="GO:0016491">
    <property type="term" value="F:oxidoreductase activity"/>
    <property type="evidence" value="ECO:0007669"/>
    <property type="project" value="UniProtKB-KW"/>
</dbReference>
<keyword evidence="3" id="KW-0017">Alkaloid metabolism</keyword>
<comment type="pathway">
    <text evidence="1">Alkaloid biosynthesis; ergot alkaloid biosynthesis.</text>
</comment>
<accession>A0A166G539</accession>
<evidence type="ECO:0000256" key="3">
    <source>
        <dbReference type="ARBA" id="ARBA00022589"/>
    </source>
</evidence>
<organism evidence="6 7">
    <name type="scientific">Athelia psychrophila</name>
    <dbReference type="NCBI Taxonomy" id="1759441"/>
    <lineage>
        <taxon>Eukaryota</taxon>
        <taxon>Fungi</taxon>
        <taxon>Dikarya</taxon>
        <taxon>Basidiomycota</taxon>
        <taxon>Agaricomycotina</taxon>
        <taxon>Agaricomycetes</taxon>
        <taxon>Agaricomycetidae</taxon>
        <taxon>Atheliales</taxon>
        <taxon>Atheliaceae</taxon>
        <taxon>Athelia</taxon>
    </lineage>
</organism>
<dbReference type="STRING" id="436010.A0A166G539"/>
<dbReference type="GO" id="GO:0035835">
    <property type="term" value="P:indole alkaloid biosynthetic process"/>
    <property type="evidence" value="ECO:0007669"/>
    <property type="project" value="UniProtKB-UniPathway"/>
</dbReference>
<name>A0A166G539_9AGAM</name>
<dbReference type="Gene3D" id="3.90.25.10">
    <property type="entry name" value="UDP-galactose 4-epimerase, domain 1"/>
    <property type="match status" value="1"/>
</dbReference>
<dbReference type="InterPro" id="IPR051604">
    <property type="entry name" value="Ergot_Alk_Oxidoreductase"/>
</dbReference>
<dbReference type="Proteomes" id="UP000076532">
    <property type="component" value="Unassembled WGS sequence"/>
</dbReference>
<dbReference type="Gene3D" id="3.40.50.720">
    <property type="entry name" value="NAD(P)-binding Rossmann-like Domain"/>
    <property type="match status" value="1"/>
</dbReference>
<dbReference type="Pfam" id="PF05368">
    <property type="entry name" value="NmrA"/>
    <property type="match status" value="1"/>
</dbReference>
<dbReference type="NCBIfam" id="TIGR03649">
    <property type="entry name" value="ergot_EASG"/>
    <property type="match status" value="1"/>
</dbReference>
<dbReference type="PANTHER" id="PTHR43162:SF1">
    <property type="entry name" value="PRESTALK A DIFFERENTIATION PROTEIN A"/>
    <property type="match status" value="1"/>
</dbReference>
<evidence type="ECO:0000313" key="6">
    <source>
        <dbReference type="EMBL" id="KZP17481.1"/>
    </source>
</evidence>
<dbReference type="InterPro" id="IPR008030">
    <property type="entry name" value="NmrA-like"/>
</dbReference>
<evidence type="ECO:0000256" key="1">
    <source>
        <dbReference type="ARBA" id="ARBA00005107"/>
    </source>
</evidence>